<evidence type="ECO:0000313" key="3">
    <source>
        <dbReference type="Proteomes" id="UP000182788"/>
    </source>
</evidence>
<dbReference type="RefSeq" id="WP_071717336.1">
    <property type="nucleotide sequence ID" value="NZ_CBCSHB010000018.1"/>
</dbReference>
<keyword evidence="1" id="KW-0812">Transmembrane</keyword>
<organism evidence="2 3">
    <name type="scientific">Bacillus paramycoides</name>
    <dbReference type="NCBI Taxonomy" id="2026194"/>
    <lineage>
        <taxon>Bacteria</taxon>
        <taxon>Bacillati</taxon>
        <taxon>Bacillota</taxon>
        <taxon>Bacilli</taxon>
        <taxon>Bacillales</taxon>
        <taxon>Bacillaceae</taxon>
        <taxon>Bacillus</taxon>
        <taxon>Bacillus cereus group</taxon>
    </lineage>
</organism>
<evidence type="ECO:0000256" key="1">
    <source>
        <dbReference type="SAM" id="Phobius"/>
    </source>
</evidence>
<evidence type="ECO:0000313" key="2">
    <source>
        <dbReference type="EMBL" id="OJD82603.1"/>
    </source>
</evidence>
<dbReference type="EMBL" id="MAOI01000004">
    <property type="protein sequence ID" value="OJD82603.1"/>
    <property type="molecule type" value="Genomic_DNA"/>
</dbReference>
<dbReference type="Proteomes" id="UP000182788">
    <property type="component" value="Unassembled WGS sequence"/>
</dbReference>
<dbReference type="AlphaFoldDB" id="A0A1J9VLR6"/>
<name>A0A1J9VLR6_9BACI</name>
<proteinExistence type="predicted"/>
<accession>A0A1J9VLR6</accession>
<comment type="caution">
    <text evidence="2">The sequence shown here is derived from an EMBL/GenBank/DDBJ whole genome shotgun (WGS) entry which is preliminary data.</text>
</comment>
<feature type="transmembrane region" description="Helical" evidence="1">
    <location>
        <begin position="33"/>
        <end position="58"/>
    </location>
</feature>
<protein>
    <submittedName>
        <fullName evidence="2">Uncharacterized protein</fullName>
    </submittedName>
</protein>
<keyword evidence="1" id="KW-1133">Transmembrane helix</keyword>
<keyword evidence="1" id="KW-0472">Membrane</keyword>
<dbReference type="GeneID" id="87589857"/>
<gene>
    <name evidence="2" type="ORF">BAU28_19685</name>
</gene>
<reference evidence="2 3" key="1">
    <citation type="submission" date="2016-06" db="EMBL/GenBank/DDBJ databases">
        <title>First insights into the genetic diversity and population structure of in the Bacillus cereus group bacteria from diverse marine environments.</title>
        <authorList>
            <person name="Liu Y."/>
            <person name="Lai Q."/>
            <person name="Shao Z."/>
        </authorList>
    </citation>
    <scope>NUCLEOTIDE SEQUENCE [LARGE SCALE GENOMIC DNA]</scope>
    <source>
        <strain evidence="2 3">NH24A2</strain>
    </source>
</reference>
<sequence>MQQFVKDQPQYVSAEFYSWGFGLKLNERETSKLVKVLGTASVAAWVAAELAAAGYIILPASVPTGLIAAIIGFSAAYVVMIDNGRGITIGRTWWGTRRIYAN</sequence>
<feature type="transmembrane region" description="Helical" evidence="1">
    <location>
        <begin position="64"/>
        <end position="81"/>
    </location>
</feature>